<dbReference type="KEGG" id="psoj:PHYSODRAFT_309735"/>
<protein>
    <submittedName>
        <fullName evidence="1">Uncharacterized protein</fullName>
    </submittedName>
</protein>
<proteinExistence type="predicted"/>
<dbReference type="EMBL" id="JH159151">
    <property type="protein sequence ID" value="EGZ29303.1"/>
    <property type="molecule type" value="Genomic_DNA"/>
</dbReference>
<keyword evidence="2" id="KW-1185">Reference proteome</keyword>
<evidence type="ECO:0000313" key="2">
    <source>
        <dbReference type="Proteomes" id="UP000002640"/>
    </source>
</evidence>
<accession>G4YPY7</accession>
<dbReference type="GeneID" id="20643186"/>
<name>G4YPY7_PHYSP</name>
<reference evidence="1 2" key="1">
    <citation type="journal article" date="2006" name="Science">
        <title>Phytophthora genome sequences uncover evolutionary origins and mechanisms of pathogenesis.</title>
        <authorList>
            <person name="Tyler B.M."/>
            <person name="Tripathy S."/>
            <person name="Zhang X."/>
            <person name="Dehal P."/>
            <person name="Jiang R.H."/>
            <person name="Aerts A."/>
            <person name="Arredondo F.D."/>
            <person name="Baxter L."/>
            <person name="Bensasson D."/>
            <person name="Beynon J.L."/>
            <person name="Chapman J."/>
            <person name="Damasceno C.M."/>
            <person name="Dorrance A.E."/>
            <person name="Dou D."/>
            <person name="Dickerman A.W."/>
            <person name="Dubchak I.L."/>
            <person name="Garbelotto M."/>
            <person name="Gijzen M."/>
            <person name="Gordon S.G."/>
            <person name="Govers F."/>
            <person name="Grunwald N.J."/>
            <person name="Huang W."/>
            <person name="Ivors K.L."/>
            <person name="Jones R.W."/>
            <person name="Kamoun S."/>
            <person name="Krampis K."/>
            <person name="Lamour K.H."/>
            <person name="Lee M.K."/>
            <person name="McDonald W.H."/>
            <person name="Medina M."/>
            <person name="Meijer H.J."/>
            <person name="Nordberg E.K."/>
            <person name="Maclean D.J."/>
            <person name="Ospina-Giraldo M.D."/>
            <person name="Morris P.F."/>
            <person name="Phuntumart V."/>
            <person name="Putnam N.H."/>
            <person name="Rash S."/>
            <person name="Rose J.K."/>
            <person name="Sakihama Y."/>
            <person name="Salamov A.A."/>
            <person name="Savidor A."/>
            <person name="Scheuring C.F."/>
            <person name="Smith B.M."/>
            <person name="Sobral B.W."/>
            <person name="Terry A."/>
            <person name="Torto-Alalibo T.A."/>
            <person name="Win J."/>
            <person name="Xu Z."/>
            <person name="Zhang H."/>
            <person name="Grigoriev I.V."/>
            <person name="Rokhsar D.S."/>
            <person name="Boore J.L."/>
        </authorList>
    </citation>
    <scope>NUCLEOTIDE SEQUENCE [LARGE SCALE GENOMIC DNA]</scope>
    <source>
        <strain evidence="1 2">P6497</strain>
    </source>
</reference>
<gene>
    <name evidence="1" type="ORF">PHYSODRAFT_309735</name>
</gene>
<sequence length="624" mass="70367">MVVPREKNANLLYPETLKEDLIQFCGTNQRTDSSSEYEEALRRIAALDSNLQQDKPGVDIQVPMQMWFHVGMSKSTKPIEDIQSAAAEIQRGWERSGHTYDCDLVRLRDQSEHADTVERLVRENNWFSQFTLWVNLDRELRSGELPSIKTLGRLMASLFVSGRRPYEEITTKYHRKFETPEARPLQMGTVRLICASWLESREVEATGSAIAVCRNARKLSMRLEMHSTDVDITRQWWRWIAYALFSKRARTSSSVESLAFTAISAMSAQDMEAFAAILASHHPEEELFGCPRGTVEERDATLKDNALIYALINDQGMPRKASRITPPSVVRTVRCFSDDGASEWVNALVPGYGRCLINRADLIFHESTEISGKPCSVTSLWIGFEKDDDERHVYPAISNGLPRFLQLVGQELKDLTLEGPRVELPVGAILESCPVLEELSLCGYFVDVNLNFSECKTVPPASFNCQWEDIAALAAALSDSTNPVAKCVRRLRVHFDAHAKALLQMLEVSRSLEYVDVIVSASDAPAAFVDGFKRHHRTPINRSVKFALETKLAFLSVVSARREPLTVAKKRKQSVLKTHVAIGQLDENVLSNIFALAATPIYREVHFGAPRADFWEEERTHVLI</sequence>
<dbReference type="AlphaFoldDB" id="G4YPY7"/>
<dbReference type="Proteomes" id="UP000002640">
    <property type="component" value="Unassembled WGS sequence"/>
</dbReference>
<dbReference type="InParanoid" id="G4YPY7"/>
<dbReference type="RefSeq" id="XP_009516578.1">
    <property type="nucleotide sequence ID" value="XM_009518283.1"/>
</dbReference>
<organism evidence="1 2">
    <name type="scientific">Phytophthora sojae (strain P6497)</name>
    <name type="common">Soybean stem and root rot agent</name>
    <name type="synonym">Phytophthora megasperma f. sp. glycines</name>
    <dbReference type="NCBI Taxonomy" id="1094619"/>
    <lineage>
        <taxon>Eukaryota</taxon>
        <taxon>Sar</taxon>
        <taxon>Stramenopiles</taxon>
        <taxon>Oomycota</taxon>
        <taxon>Peronosporomycetes</taxon>
        <taxon>Peronosporales</taxon>
        <taxon>Peronosporaceae</taxon>
        <taxon>Phytophthora</taxon>
    </lineage>
</organism>
<evidence type="ECO:0000313" key="1">
    <source>
        <dbReference type="EMBL" id="EGZ29303.1"/>
    </source>
</evidence>